<proteinExistence type="predicted"/>
<dbReference type="PANTHER" id="PTHR46890:SF48">
    <property type="entry name" value="RNA-DIRECTED DNA POLYMERASE"/>
    <property type="match status" value="1"/>
</dbReference>
<name>A0AAW2QSU5_9LAMI</name>
<evidence type="ECO:0000313" key="2">
    <source>
        <dbReference type="EMBL" id="KAL0370873.1"/>
    </source>
</evidence>
<reference evidence="2" key="2">
    <citation type="journal article" date="2024" name="Plant">
        <title>Genomic evolution and insights into agronomic trait innovations of Sesamum species.</title>
        <authorList>
            <person name="Miao H."/>
            <person name="Wang L."/>
            <person name="Qu L."/>
            <person name="Liu H."/>
            <person name="Sun Y."/>
            <person name="Le M."/>
            <person name="Wang Q."/>
            <person name="Wei S."/>
            <person name="Zheng Y."/>
            <person name="Lin W."/>
            <person name="Duan Y."/>
            <person name="Cao H."/>
            <person name="Xiong S."/>
            <person name="Wang X."/>
            <person name="Wei L."/>
            <person name="Li C."/>
            <person name="Ma Q."/>
            <person name="Ju M."/>
            <person name="Zhao R."/>
            <person name="Li G."/>
            <person name="Mu C."/>
            <person name="Tian Q."/>
            <person name="Mei H."/>
            <person name="Zhang T."/>
            <person name="Gao T."/>
            <person name="Zhang H."/>
        </authorList>
    </citation>
    <scope>NUCLEOTIDE SEQUENCE</scope>
    <source>
        <strain evidence="2">G01</strain>
    </source>
</reference>
<comment type="caution">
    <text evidence="2">The sequence shown here is derived from an EMBL/GenBank/DDBJ whole genome shotgun (WGS) entry which is preliminary data.</text>
</comment>
<keyword evidence="1" id="KW-1133">Transmembrane helix</keyword>
<dbReference type="EMBL" id="JACGWK010000002">
    <property type="protein sequence ID" value="KAL0370873.1"/>
    <property type="molecule type" value="Genomic_DNA"/>
</dbReference>
<gene>
    <name evidence="2" type="ORF">Sangu_0405400</name>
</gene>
<keyword evidence="1" id="KW-0812">Transmembrane</keyword>
<feature type="transmembrane region" description="Helical" evidence="1">
    <location>
        <begin position="12"/>
        <end position="34"/>
    </location>
</feature>
<evidence type="ECO:0008006" key="3">
    <source>
        <dbReference type="Google" id="ProtNLM"/>
    </source>
</evidence>
<keyword evidence="1" id="KW-0472">Membrane</keyword>
<dbReference type="PANTHER" id="PTHR46890">
    <property type="entry name" value="NON-LTR RETROLELEMENT REVERSE TRANSCRIPTASE-LIKE PROTEIN-RELATED"/>
    <property type="match status" value="1"/>
</dbReference>
<evidence type="ECO:0000256" key="1">
    <source>
        <dbReference type="SAM" id="Phobius"/>
    </source>
</evidence>
<dbReference type="AlphaFoldDB" id="A0AAW2QSU5"/>
<protein>
    <recommendedName>
        <fullName evidence="3">Reverse transcriptase domain-containing protein</fullName>
    </recommendedName>
</protein>
<reference evidence="2" key="1">
    <citation type="submission" date="2020-06" db="EMBL/GenBank/DDBJ databases">
        <authorList>
            <person name="Li T."/>
            <person name="Hu X."/>
            <person name="Zhang T."/>
            <person name="Song X."/>
            <person name="Zhang H."/>
            <person name="Dai N."/>
            <person name="Sheng W."/>
            <person name="Hou X."/>
            <person name="Wei L."/>
        </authorList>
    </citation>
    <scope>NUCLEOTIDE SEQUENCE</scope>
    <source>
        <strain evidence="2">G01</strain>
        <tissue evidence="2">Leaf</tissue>
    </source>
</reference>
<sequence>MGREATSKDPVGLLILSVPAWTVLLVIRAGVICFRQQRLGMKQSLALTTQRYGQSSETELDLEHKNWCFHFEAAFISSSECADEDLNAEAKQEVERLKDKIDGLATREELIDAEKHEVVGVARIRRVILDYFSSVFKSTLPLVEAMEKVLASLDTRVTMTLNKELIRPYTSEEITHTLNQMHNLKSPGLDDMTQLCPISLRNIIYKLASKTIANHLKLFLNSIISTFQSAFVPGRLITGNVLVTYGLNHLLLHKTWGKVGHASLKLDVIKAYGLVE</sequence>
<dbReference type="InterPro" id="IPR052343">
    <property type="entry name" value="Retrotransposon-Effector_Assoc"/>
</dbReference>
<accession>A0AAW2QSU5</accession>
<organism evidence="2">
    <name type="scientific">Sesamum angustifolium</name>
    <dbReference type="NCBI Taxonomy" id="2727405"/>
    <lineage>
        <taxon>Eukaryota</taxon>
        <taxon>Viridiplantae</taxon>
        <taxon>Streptophyta</taxon>
        <taxon>Embryophyta</taxon>
        <taxon>Tracheophyta</taxon>
        <taxon>Spermatophyta</taxon>
        <taxon>Magnoliopsida</taxon>
        <taxon>eudicotyledons</taxon>
        <taxon>Gunneridae</taxon>
        <taxon>Pentapetalae</taxon>
        <taxon>asterids</taxon>
        <taxon>lamiids</taxon>
        <taxon>Lamiales</taxon>
        <taxon>Pedaliaceae</taxon>
        <taxon>Sesamum</taxon>
    </lineage>
</organism>